<dbReference type="OrthoDB" id="6419576at2759"/>
<dbReference type="Proteomes" id="UP000729913">
    <property type="component" value="Unassembled WGS sequence"/>
</dbReference>
<comment type="caution">
    <text evidence="2">The sequence shown here is derived from an EMBL/GenBank/DDBJ whole genome shotgun (WGS) entry which is preliminary data.</text>
</comment>
<feature type="non-terminal residue" evidence="2">
    <location>
        <position position="1"/>
    </location>
</feature>
<dbReference type="Pfam" id="PF16984">
    <property type="entry name" value="Grp7_allergen"/>
    <property type="match status" value="1"/>
</dbReference>
<keyword evidence="3" id="KW-1185">Reference proteome</keyword>
<evidence type="ECO:0000256" key="1">
    <source>
        <dbReference type="SAM" id="SignalP"/>
    </source>
</evidence>
<evidence type="ECO:0000313" key="2">
    <source>
        <dbReference type="EMBL" id="KAG8042461.1"/>
    </source>
</evidence>
<accession>A0A8J5R0B7</accession>
<organism evidence="2 3">
    <name type="scientific">Cotesia typhae</name>
    <dbReference type="NCBI Taxonomy" id="2053667"/>
    <lineage>
        <taxon>Eukaryota</taxon>
        <taxon>Metazoa</taxon>
        <taxon>Ecdysozoa</taxon>
        <taxon>Arthropoda</taxon>
        <taxon>Hexapoda</taxon>
        <taxon>Insecta</taxon>
        <taxon>Pterygota</taxon>
        <taxon>Neoptera</taxon>
        <taxon>Endopterygota</taxon>
        <taxon>Hymenoptera</taxon>
        <taxon>Apocrita</taxon>
        <taxon>Ichneumonoidea</taxon>
        <taxon>Braconidae</taxon>
        <taxon>Microgastrinae</taxon>
        <taxon>Cotesia</taxon>
    </lineage>
</organism>
<reference evidence="2" key="1">
    <citation type="submission" date="2020-03" db="EMBL/GenBank/DDBJ databases">
        <authorList>
            <person name="Chebbi M.A."/>
            <person name="Drezen J.M."/>
        </authorList>
    </citation>
    <scope>NUCLEOTIDE SEQUENCE</scope>
    <source>
        <tissue evidence="2">Whole body</tissue>
    </source>
</reference>
<reference evidence="2" key="2">
    <citation type="submission" date="2021-04" db="EMBL/GenBank/DDBJ databases">
        <title>Genome-wide patterns of bracovirus chromosomal integration into multiple host tissues during parasitism.</title>
        <authorList>
            <person name="Chebbi M.A.C."/>
        </authorList>
    </citation>
    <scope>NUCLEOTIDE SEQUENCE</scope>
    <source>
        <tissue evidence="2">Whole body</tissue>
    </source>
</reference>
<sequence>MIYNFLFFITIVTIASIHAFPYQDVKQQIGSKKGSQTTAIILNDSFDVNLPLIRNYMKKNGMEPLQMPDHIITFSDLGVGKVHLQRGWIQNLVRIERTGDVILRYNNKFLYYDFDLGWDNLYVNGDYTMRYLFLTRKGSFTGRFRNLRIRVLGTLDLKTQFLKLEFFKFVDVELEGHLSDHFINVLTKVLTVFARNQVLREIEYQSTVLIKNKIKEINEMKPDVTDNIMYSVFGISNNGT</sequence>
<feature type="signal peptide" evidence="1">
    <location>
        <begin position="1"/>
        <end position="19"/>
    </location>
</feature>
<dbReference type="InterPro" id="IPR020234">
    <property type="entry name" value="Mite_allergen_group-7"/>
</dbReference>
<dbReference type="AlphaFoldDB" id="A0A8J5R0B7"/>
<keyword evidence="1" id="KW-0732">Signal</keyword>
<evidence type="ECO:0000313" key="3">
    <source>
        <dbReference type="Proteomes" id="UP000729913"/>
    </source>
</evidence>
<feature type="chain" id="PRO_5035246804" evidence="1">
    <location>
        <begin position="20"/>
        <end position="240"/>
    </location>
</feature>
<protein>
    <submittedName>
        <fullName evidence="2">Uncharacterized protein</fullName>
    </submittedName>
</protein>
<dbReference type="EMBL" id="JAAOIC020000002">
    <property type="protein sequence ID" value="KAG8042461.1"/>
    <property type="molecule type" value="Genomic_DNA"/>
</dbReference>
<gene>
    <name evidence="2" type="ORF">G9C98_005095</name>
</gene>
<name>A0A8J5R0B7_9HYME</name>
<proteinExistence type="predicted"/>